<name>A0AA35SLL2_GEOBA</name>
<dbReference type="EMBL" id="CASHTH010002570">
    <property type="protein sequence ID" value="CAI8031829.1"/>
    <property type="molecule type" value="Genomic_DNA"/>
</dbReference>
<proteinExistence type="predicted"/>
<feature type="compositionally biased region" description="Low complexity" evidence="1">
    <location>
        <begin position="262"/>
        <end position="275"/>
    </location>
</feature>
<protein>
    <submittedName>
        <fullName evidence="2">Uncharacterized protein</fullName>
    </submittedName>
</protein>
<comment type="caution">
    <text evidence="2">The sequence shown here is derived from an EMBL/GenBank/DDBJ whole genome shotgun (WGS) entry which is preliminary data.</text>
</comment>
<feature type="compositionally biased region" description="Basic residues" evidence="1">
    <location>
        <begin position="12"/>
        <end position="24"/>
    </location>
</feature>
<accession>A0AA35SLL2</accession>
<evidence type="ECO:0000313" key="3">
    <source>
        <dbReference type="Proteomes" id="UP001174909"/>
    </source>
</evidence>
<feature type="compositionally biased region" description="Basic and acidic residues" evidence="1">
    <location>
        <begin position="507"/>
        <end position="516"/>
    </location>
</feature>
<dbReference type="AlphaFoldDB" id="A0AA35SLL2"/>
<reference evidence="2" key="1">
    <citation type="submission" date="2023-03" db="EMBL/GenBank/DDBJ databases">
        <authorList>
            <person name="Steffen K."/>
            <person name="Cardenas P."/>
        </authorList>
    </citation>
    <scope>NUCLEOTIDE SEQUENCE</scope>
</reference>
<feature type="region of interest" description="Disordered" evidence="1">
    <location>
        <begin position="216"/>
        <end position="236"/>
    </location>
</feature>
<feature type="region of interest" description="Disordered" evidence="1">
    <location>
        <begin position="260"/>
        <end position="283"/>
    </location>
</feature>
<feature type="region of interest" description="Disordered" evidence="1">
    <location>
        <begin position="484"/>
        <end position="522"/>
    </location>
</feature>
<evidence type="ECO:0000256" key="1">
    <source>
        <dbReference type="SAM" id="MobiDB-lite"/>
    </source>
</evidence>
<sequence>MSRKSLSLAGKGVRKRKSVRHKQVRSTISPPSFHGIMNVCPAVRRIMANFNQFLLWGKVSSKSANTESLYPGMCTYMHYTLIMQNVPVLTKQKSKASTSQSSAGLPLPLDQIALNDRDNPSSNPELPTVSSVPFETISEAENAPLHCTGVHGELKHSVFRKLKSDIDPNDEESCVSPQNLKRDTTKCTTVLSDESQNLTPLETECDEKCSKEEPTECIAEEQSPPRSQKPSARPPLSEVLVEPSLVKFKTGLNPFAKLNPQSASSPVVSHSPAPSLANEPGPSVRKTGLSLKIRKRISCSNIPLLRLSLADLEGASVCDNSGAVVSDSEINETCVAKSCDATKESADLQPTDFSFSLFDDVLDQSSCDVPSKPHDFTTRSHDLFDQSHDSFDELLRQASNSSLRNPNDTNEVTTSDSSLGLRNDITRGSHDLSRHLVLEVVVQEWDGGGGGGRARPELMLRLLDQSTLKESVVHLRDEWLVELSSSSDRDPNPSMYIRSYSGSQSNHWDRNEHASQDTRSLVTPDPLVDCSSRYRHRLLKMAALMSQTLCHEHSRRRRKRQHYT</sequence>
<organism evidence="2 3">
    <name type="scientific">Geodia barretti</name>
    <name type="common">Barrett's horny sponge</name>
    <dbReference type="NCBI Taxonomy" id="519541"/>
    <lineage>
        <taxon>Eukaryota</taxon>
        <taxon>Metazoa</taxon>
        <taxon>Porifera</taxon>
        <taxon>Demospongiae</taxon>
        <taxon>Heteroscleromorpha</taxon>
        <taxon>Tetractinellida</taxon>
        <taxon>Astrophorina</taxon>
        <taxon>Geodiidae</taxon>
        <taxon>Geodia</taxon>
    </lineage>
</organism>
<evidence type="ECO:0000313" key="2">
    <source>
        <dbReference type="EMBL" id="CAI8031829.1"/>
    </source>
</evidence>
<keyword evidence="3" id="KW-1185">Reference proteome</keyword>
<gene>
    <name evidence="2" type="ORF">GBAR_LOCUS18037</name>
</gene>
<dbReference type="Proteomes" id="UP001174909">
    <property type="component" value="Unassembled WGS sequence"/>
</dbReference>
<feature type="region of interest" description="Disordered" evidence="1">
    <location>
        <begin position="1"/>
        <end position="25"/>
    </location>
</feature>